<keyword evidence="3" id="KW-1185">Reference proteome</keyword>
<keyword evidence="2" id="KW-0418">Kinase</keyword>
<dbReference type="InterPro" id="IPR031475">
    <property type="entry name" value="NBD_C"/>
</dbReference>
<dbReference type="Proteomes" id="UP001519887">
    <property type="component" value="Unassembled WGS sequence"/>
</dbReference>
<dbReference type="Pfam" id="PF17042">
    <property type="entry name" value="NBD_C"/>
    <property type="match status" value="1"/>
</dbReference>
<dbReference type="Gene3D" id="3.40.980.20">
    <property type="entry name" value="Four-carbon acid sugar kinase, nucleotide binding domain"/>
    <property type="match status" value="1"/>
</dbReference>
<dbReference type="EMBL" id="JAHZIK010002168">
    <property type="protein sequence ID" value="MBW7460343.1"/>
    <property type="molecule type" value="Genomic_DNA"/>
</dbReference>
<gene>
    <name evidence="2" type="ORF">K0U00_40400</name>
</gene>
<evidence type="ECO:0000313" key="2">
    <source>
        <dbReference type="EMBL" id="MBW7460343.1"/>
    </source>
</evidence>
<feature type="non-terminal residue" evidence="2">
    <location>
        <position position="1"/>
    </location>
</feature>
<name>A0ABS7CHC1_9BACL</name>
<dbReference type="SUPFAM" id="SSF142764">
    <property type="entry name" value="YgbK-like"/>
    <property type="match status" value="1"/>
</dbReference>
<feature type="domain" description="Four-carbon acid sugar kinase nucleotide binding" evidence="1">
    <location>
        <begin position="3"/>
        <end position="118"/>
    </location>
</feature>
<evidence type="ECO:0000259" key="1">
    <source>
        <dbReference type="Pfam" id="PF17042"/>
    </source>
</evidence>
<keyword evidence="2" id="KW-0808">Transferase</keyword>
<proteinExistence type="predicted"/>
<dbReference type="InterPro" id="IPR042213">
    <property type="entry name" value="NBD_C_sf"/>
</dbReference>
<comment type="caution">
    <text evidence="2">The sequence shown here is derived from an EMBL/GenBank/DDBJ whole genome shotgun (WGS) entry which is preliminary data.</text>
</comment>
<evidence type="ECO:0000313" key="3">
    <source>
        <dbReference type="Proteomes" id="UP001519887"/>
    </source>
</evidence>
<sequence>GRSLILYSAIGPGDGSIQEVQTALLTNGQGIQDSSFVLGREMGRMVKMLVVDFELTRVLIAGGDTSGYVTRELGGYALECIDVLVPGCPLCRMFSHEEVLDGLELVLKGGQVGEEDFFGRVLQGNRQP</sequence>
<reference evidence="2 3" key="1">
    <citation type="submission" date="2021-07" db="EMBL/GenBank/DDBJ databases">
        <title>Paenibacillus radiodurans sp. nov., isolated from the southeastern edge of Tengger Desert.</title>
        <authorList>
            <person name="Zhang G."/>
        </authorList>
    </citation>
    <scope>NUCLEOTIDE SEQUENCE [LARGE SCALE GENOMIC DNA]</scope>
    <source>
        <strain evidence="2 3">CCM 7311</strain>
    </source>
</reference>
<organism evidence="2 3">
    <name type="scientific">Paenibacillus sepulcri</name>
    <dbReference type="NCBI Taxonomy" id="359917"/>
    <lineage>
        <taxon>Bacteria</taxon>
        <taxon>Bacillati</taxon>
        <taxon>Bacillota</taxon>
        <taxon>Bacilli</taxon>
        <taxon>Bacillales</taxon>
        <taxon>Paenibacillaceae</taxon>
        <taxon>Paenibacillus</taxon>
    </lineage>
</organism>
<dbReference type="GO" id="GO:0016301">
    <property type="term" value="F:kinase activity"/>
    <property type="evidence" value="ECO:0007669"/>
    <property type="project" value="UniProtKB-KW"/>
</dbReference>
<accession>A0ABS7CHC1</accession>
<protein>
    <submittedName>
        <fullName evidence="2">Four-carbon acid sugar kinase family protein</fullName>
    </submittedName>
</protein>